<comment type="caution">
    <text evidence="2">The sequence shown here is derived from an EMBL/GenBank/DDBJ whole genome shotgun (WGS) entry which is preliminary data.</text>
</comment>
<dbReference type="PANTHER" id="PTHR37812:SF1">
    <property type="entry name" value="MU-LIKE PROPHAGE FLUMU PROTEIN C"/>
    <property type="match status" value="1"/>
</dbReference>
<accession>A0ABS0YRU5</accession>
<reference evidence="2 3" key="1">
    <citation type="submission" date="2020-12" db="EMBL/GenBank/DDBJ databases">
        <title>Geomonas sp. Red259, isolated from paddy soil.</title>
        <authorList>
            <person name="Xu Z."/>
            <person name="Zhang Z."/>
            <person name="Masuda Y."/>
            <person name="Itoh H."/>
            <person name="Senoo K."/>
        </authorList>
    </citation>
    <scope>NUCLEOTIDE SEQUENCE [LARGE SCALE GENOMIC DNA]</scope>
    <source>
        <strain evidence="2 3">Red259</strain>
    </source>
</reference>
<dbReference type="Proteomes" id="UP000641025">
    <property type="component" value="Unassembled WGS sequence"/>
</dbReference>
<dbReference type="EMBL" id="JAEMHK010000005">
    <property type="protein sequence ID" value="MBJ6800212.1"/>
    <property type="molecule type" value="Genomic_DNA"/>
</dbReference>
<evidence type="ECO:0000259" key="1">
    <source>
        <dbReference type="Pfam" id="PF08765"/>
    </source>
</evidence>
<dbReference type="PANTHER" id="PTHR37812">
    <property type="entry name" value="MU-LIKE PROPHAGE FLUMU PROTEIN C"/>
    <property type="match status" value="1"/>
</dbReference>
<dbReference type="Pfam" id="PF08765">
    <property type="entry name" value="Mor"/>
    <property type="match status" value="2"/>
</dbReference>
<evidence type="ECO:0000313" key="2">
    <source>
        <dbReference type="EMBL" id="MBJ6800212.1"/>
    </source>
</evidence>
<dbReference type="InterPro" id="IPR052411">
    <property type="entry name" value="c-mor_Regulatory_Protein"/>
</dbReference>
<name>A0ABS0YRU5_9BACT</name>
<gene>
    <name evidence="2" type="ORF">JFN90_08695</name>
</gene>
<protein>
    <recommendedName>
        <fullName evidence="1">Mor transcription activator domain-containing protein</fullName>
    </recommendedName>
</protein>
<feature type="domain" description="Mor transcription activator" evidence="1">
    <location>
        <begin position="125"/>
        <end position="210"/>
    </location>
</feature>
<proteinExistence type="predicted"/>
<dbReference type="RefSeq" id="WP_199394723.1">
    <property type="nucleotide sequence ID" value="NZ_JAEMHK010000005.1"/>
</dbReference>
<dbReference type="Gene3D" id="1.10.10.60">
    <property type="entry name" value="Homeodomain-like"/>
    <property type="match status" value="2"/>
</dbReference>
<organism evidence="2 3">
    <name type="scientific">Geomonas propionica</name>
    <dbReference type="NCBI Taxonomy" id="2798582"/>
    <lineage>
        <taxon>Bacteria</taxon>
        <taxon>Pseudomonadati</taxon>
        <taxon>Thermodesulfobacteriota</taxon>
        <taxon>Desulfuromonadia</taxon>
        <taxon>Geobacterales</taxon>
        <taxon>Geobacteraceae</taxon>
        <taxon>Geomonas</taxon>
    </lineage>
</organism>
<dbReference type="SUPFAM" id="SSF46689">
    <property type="entry name" value="Homeodomain-like"/>
    <property type="match status" value="2"/>
</dbReference>
<sequence>MAKSYEDKWQSLFNTLSEEAAAILIRYGEDRQVAQRGGNEFAGRVMRLFEKKNVYFPKYTVETAKNRNSAIRDEFKNGKESVRELAARHGISQVHAYNILKETQKETVPPRRTADAPAQCFTMELARMLIKHGVATADAVEAAPGLAAVFCAKWQGKSIYFPSKATCKTERDTQIWSLYQKGEAVMDIATRFGITHVSVSAIVRKMRAENGGEPAPQKKVRKALYGLQARVLRMAETYTKKNQEVGKLLQSAAVCLEKARLEVKR</sequence>
<dbReference type="InterPro" id="IPR009057">
    <property type="entry name" value="Homeodomain-like_sf"/>
</dbReference>
<keyword evidence="3" id="KW-1185">Reference proteome</keyword>
<dbReference type="InterPro" id="IPR014875">
    <property type="entry name" value="Mor_transcription_activator"/>
</dbReference>
<feature type="domain" description="Mor transcription activator" evidence="1">
    <location>
        <begin position="8"/>
        <end position="109"/>
    </location>
</feature>
<evidence type="ECO:0000313" key="3">
    <source>
        <dbReference type="Proteomes" id="UP000641025"/>
    </source>
</evidence>